<dbReference type="OrthoDB" id="545475at2"/>
<protein>
    <submittedName>
        <fullName evidence="3 4">Porin</fullName>
    </submittedName>
</protein>
<reference evidence="3" key="2">
    <citation type="submission" date="2024-02" db="EMBL/GenBank/DDBJ databases">
        <authorList>
            <consortium name="Clinical and Environmental Microbiology Branch: Whole genome sequencing antimicrobial resistance pathogens in the healthcare setting"/>
        </authorList>
    </citation>
    <scope>NUCLEOTIDE SEQUENCE</scope>
    <source>
        <strain evidence="3">2021DK-00143</strain>
    </source>
</reference>
<dbReference type="PANTHER" id="PTHR37944:SF1">
    <property type="entry name" value="PORIN B"/>
    <property type="match status" value="1"/>
</dbReference>
<organism evidence="4 5">
    <name type="scientific">Pluralibacter gergoviae</name>
    <name type="common">Enterobacter gergoviae</name>
    <dbReference type="NCBI Taxonomy" id="61647"/>
    <lineage>
        <taxon>Bacteria</taxon>
        <taxon>Pseudomonadati</taxon>
        <taxon>Pseudomonadota</taxon>
        <taxon>Gammaproteobacteria</taxon>
        <taxon>Enterobacterales</taxon>
        <taxon>Enterobacteriaceae</taxon>
        <taxon>Pluralibacter</taxon>
    </lineage>
</organism>
<evidence type="ECO:0000256" key="1">
    <source>
        <dbReference type="ARBA" id="ARBA00008769"/>
    </source>
</evidence>
<reference evidence="4 5" key="1">
    <citation type="submission" date="2015-05" db="EMBL/GenBank/DDBJ databases">
        <title>Genome sequences of Pluralibacter gergoviae.</title>
        <authorList>
            <person name="Greninger A.L."/>
            <person name="Miller S."/>
        </authorList>
    </citation>
    <scope>NUCLEOTIDE SEQUENCE [LARGE SCALE GENOMIC DNA]</scope>
    <source>
        <strain evidence="4 5">JS81F13</strain>
    </source>
</reference>
<evidence type="ECO:0000313" key="3">
    <source>
        <dbReference type="EMBL" id="EML1473378.1"/>
    </source>
</evidence>
<dbReference type="STRING" id="61647.LG71_02140"/>
<dbReference type="InterPro" id="IPR007049">
    <property type="entry name" value="Carb-sel_porin_OprB"/>
</dbReference>
<feature type="chain" id="PRO_5013417825" evidence="2">
    <location>
        <begin position="23"/>
        <end position="444"/>
    </location>
</feature>
<dbReference type="Proteomes" id="UP000036196">
    <property type="component" value="Unassembled WGS sequence"/>
</dbReference>
<dbReference type="EMBL" id="ABLOKC030000028">
    <property type="protein sequence ID" value="EML1473378.1"/>
    <property type="molecule type" value="Genomic_DNA"/>
</dbReference>
<feature type="signal peptide" evidence="2">
    <location>
        <begin position="1"/>
        <end position="22"/>
    </location>
</feature>
<dbReference type="InterPro" id="IPR052932">
    <property type="entry name" value="OprB_Porin"/>
</dbReference>
<keyword evidence="2" id="KW-0732">Signal</keyword>
<evidence type="ECO:0000256" key="2">
    <source>
        <dbReference type="RuleBase" id="RU363072"/>
    </source>
</evidence>
<dbReference type="AlphaFoldDB" id="A0A089PG75"/>
<dbReference type="GO" id="GO:0015288">
    <property type="term" value="F:porin activity"/>
    <property type="evidence" value="ECO:0007669"/>
    <property type="project" value="InterPro"/>
</dbReference>
<dbReference type="Pfam" id="PF04966">
    <property type="entry name" value="OprB"/>
    <property type="match status" value="1"/>
</dbReference>
<dbReference type="KEGG" id="pge:LG71_02140"/>
<accession>A0A089PG75</accession>
<sequence>MKKIILNSILIAKLLLSFSVSAGETAFSPDGKYMTGDWGGYRTRLQNSGYNVTLEYGSMVTTNVAGGYDRRHTARYSDQYIVGLDLDLEKILNIDDAEFKAALIDRNGRDLTQDRLQDPKTPVMGSTVQSNYGRGQTWHAAQFWYRQSWFNKKLDLKAGLMPVGEDFDNSGCFFQNLSMCGSLAGHGSGVWYNTPIGQWGARVKYSPVPQLYLQTAAFQYNPRYATRRGSFDLDGTGHKGYMYVAELGYLPTFGAEKLPGTWKIGGWYNTANASDVLDDDDGRPYVLSKNPARVRDGRYGGYVYLRQQVTRDSRHAGGLSLFWHLAANDRHTATMDYQTQIGAIYQGPFAARPQDFISLGLSKMHANSRVARRARLLNELKGADSDSAAYTPVRKAEYAGELHYSAKVTPWFTLRPNIQFLIHPGGNEEIKDAWVIGSQVLLTF</sequence>
<evidence type="ECO:0000313" key="5">
    <source>
        <dbReference type="Proteomes" id="UP000036196"/>
    </source>
</evidence>
<dbReference type="InterPro" id="IPR038673">
    <property type="entry name" value="OprB_sf"/>
</dbReference>
<dbReference type="PATRIC" id="fig|61647.15.peg.1173"/>
<dbReference type="PANTHER" id="PTHR37944">
    <property type="entry name" value="PORIN B"/>
    <property type="match status" value="1"/>
</dbReference>
<comment type="similarity">
    <text evidence="1 2">Belongs to the OprB family.</text>
</comment>
<dbReference type="Gene3D" id="2.40.160.180">
    <property type="entry name" value="Carbohydrate-selective porin OprB"/>
    <property type="match status" value="1"/>
</dbReference>
<dbReference type="GO" id="GO:0008643">
    <property type="term" value="P:carbohydrate transport"/>
    <property type="evidence" value="ECO:0007669"/>
    <property type="project" value="InterPro"/>
</dbReference>
<name>A0A089PG75_PLUGE</name>
<dbReference type="GO" id="GO:0016020">
    <property type="term" value="C:membrane"/>
    <property type="evidence" value="ECO:0007669"/>
    <property type="project" value="InterPro"/>
</dbReference>
<gene>
    <name evidence="4" type="ORF">ABW06_14920</name>
    <name evidence="3" type="ORF">QEG54_004176</name>
</gene>
<dbReference type="EMBL" id="LDZF01000015">
    <property type="protein sequence ID" value="KMK12783.1"/>
    <property type="molecule type" value="Genomic_DNA"/>
</dbReference>
<evidence type="ECO:0000313" key="4">
    <source>
        <dbReference type="EMBL" id="KMK12783.1"/>
    </source>
</evidence>
<keyword evidence="5" id="KW-1185">Reference proteome</keyword>
<dbReference type="eggNOG" id="COG3659">
    <property type="taxonomic scope" value="Bacteria"/>
</dbReference>
<proteinExistence type="inferred from homology"/>
<comment type="caution">
    <text evidence="4">The sequence shown here is derived from an EMBL/GenBank/DDBJ whole genome shotgun (WGS) entry which is preliminary data.</text>
</comment>